<dbReference type="InterPro" id="IPR036102">
    <property type="entry name" value="OsmC/Ohrsf"/>
</dbReference>
<gene>
    <name evidence="3" type="ORF">JOF36_006269</name>
</gene>
<comment type="caution">
    <text evidence="3">The sequence shown here is derived from an EMBL/GenBank/DDBJ whole genome shotgun (WGS) entry which is preliminary data.</text>
</comment>
<dbReference type="InterPro" id="IPR003718">
    <property type="entry name" value="OsmC/Ohr_fam"/>
</dbReference>
<dbReference type="Gene3D" id="2.20.25.10">
    <property type="match status" value="1"/>
</dbReference>
<dbReference type="EMBL" id="JAGINU010000001">
    <property type="protein sequence ID" value="MBP2370573.1"/>
    <property type="molecule type" value="Genomic_DNA"/>
</dbReference>
<sequence length="140" mass="14652">MTDPIYSTEAVSSGGGRDGHVRTDDGTVDQDLKMPPALGGPGGATNPEQLFAAAYASCFHGALRMVARKKKTTVPDEATVTAQVALTPDDTSFTVSAVLTAHLPGLDRAEAQQLVEAAHQVCPYSKATRGNVEVRLETTV</sequence>
<dbReference type="Proteomes" id="UP001519295">
    <property type="component" value="Unassembled WGS sequence"/>
</dbReference>
<dbReference type="InterPro" id="IPR019953">
    <property type="entry name" value="OHR"/>
</dbReference>
<dbReference type="SUPFAM" id="SSF82784">
    <property type="entry name" value="OsmC-like"/>
    <property type="match status" value="1"/>
</dbReference>
<dbReference type="NCBIfam" id="TIGR03561">
    <property type="entry name" value="organ_hyd_perox"/>
    <property type="match status" value="1"/>
</dbReference>
<dbReference type="Gene3D" id="3.30.300.20">
    <property type="match status" value="1"/>
</dbReference>
<evidence type="ECO:0000313" key="4">
    <source>
        <dbReference type="Proteomes" id="UP001519295"/>
    </source>
</evidence>
<evidence type="ECO:0000256" key="2">
    <source>
        <dbReference type="SAM" id="MobiDB-lite"/>
    </source>
</evidence>
<reference evidence="3 4" key="1">
    <citation type="submission" date="2021-03" db="EMBL/GenBank/DDBJ databases">
        <title>Sequencing the genomes of 1000 actinobacteria strains.</title>
        <authorList>
            <person name="Klenk H.-P."/>
        </authorList>
    </citation>
    <scope>NUCLEOTIDE SEQUENCE [LARGE SCALE GENOMIC DNA]</scope>
    <source>
        <strain evidence="3 4">DSM 45256</strain>
    </source>
</reference>
<accession>A0ABS4W2Z5</accession>
<evidence type="ECO:0000313" key="3">
    <source>
        <dbReference type="EMBL" id="MBP2370573.1"/>
    </source>
</evidence>
<dbReference type="RefSeq" id="WP_210033962.1">
    <property type="nucleotide sequence ID" value="NZ_JAGINU010000001.1"/>
</dbReference>
<proteinExistence type="inferred from homology"/>
<keyword evidence="4" id="KW-1185">Reference proteome</keyword>
<protein>
    <submittedName>
        <fullName evidence="3">Ohr subfamily peroxiredoxin</fullName>
    </submittedName>
</protein>
<organism evidence="3 4">
    <name type="scientific">Pseudonocardia parietis</name>
    <dbReference type="NCBI Taxonomy" id="570936"/>
    <lineage>
        <taxon>Bacteria</taxon>
        <taxon>Bacillati</taxon>
        <taxon>Actinomycetota</taxon>
        <taxon>Actinomycetes</taxon>
        <taxon>Pseudonocardiales</taxon>
        <taxon>Pseudonocardiaceae</taxon>
        <taxon>Pseudonocardia</taxon>
    </lineage>
</organism>
<evidence type="ECO:0000256" key="1">
    <source>
        <dbReference type="ARBA" id="ARBA00007378"/>
    </source>
</evidence>
<name>A0ABS4W2Z5_9PSEU</name>
<dbReference type="Pfam" id="PF02566">
    <property type="entry name" value="OsmC"/>
    <property type="match status" value="1"/>
</dbReference>
<comment type="similarity">
    <text evidence="1">Belongs to the OsmC/Ohr family.</text>
</comment>
<dbReference type="PANTHER" id="PTHR33797:SF2">
    <property type="entry name" value="ORGANIC HYDROPEROXIDE RESISTANCE PROTEIN-LIKE"/>
    <property type="match status" value="1"/>
</dbReference>
<dbReference type="InterPro" id="IPR015946">
    <property type="entry name" value="KH_dom-like_a/b"/>
</dbReference>
<dbReference type="PANTHER" id="PTHR33797">
    <property type="entry name" value="ORGANIC HYDROPEROXIDE RESISTANCE PROTEIN-LIKE"/>
    <property type="match status" value="1"/>
</dbReference>
<feature type="region of interest" description="Disordered" evidence="2">
    <location>
        <begin position="1"/>
        <end position="45"/>
    </location>
</feature>